<accession>A0A318L287</accession>
<dbReference type="OrthoDB" id="9778236at2"/>
<reference evidence="5 6" key="1">
    <citation type="submission" date="2018-05" db="EMBL/GenBank/DDBJ databases">
        <title>Genomic Encyclopedia of Type Strains, Phase IV (KMG-IV): sequencing the most valuable type-strain genomes for metagenomic binning, comparative biology and taxonomic classification.</title>
        <authorList>
            <person name="Goeker M."/>
        </authorList>
    </citation>
    <scope>NUCLEOTIDE SEQUENCE [LARGE SCALE GENOMIC DNA]</scope>
    <source>
        <strain evidence="5 6">DSM 29661</strain>
    </source>
</reference>
<organism evidence="5 6">
    <name type="scientific">Rivihabitans pingtungensis</name>
    <dbReference type="NCBI Taxonomy" id="1054498"/>
    <lineage>
        <taxon>Bacteria</taxon>
        <taxon>Pseudomonadati</taxon>
        <taxon>Pseudomonadota</taxon>
        <taxon>Betaproteobacteria</taxon>
        <taxon>Neisseriales</taxon>
        <taxon>Aquaspirillaceae</taxon>
        <taxon>Rivihabitans</taxon>
    </lineage>
</organism>
<comment type="caution">
    <text evidence="5">The sequence shown here is derived from an EMBL/GenBank/DDBJ whole genome shotgun (WGS) entry which is preliminary data.</text>
</comment>
<keyword evidence="2" id="KW-0175">Coiled coil</keyword>
<evidence type="ECO:0000256" key="2">
    <source>
        <dbReference type="ARBA" id="ARBA00023054"/>
    </source>
</evidence>
<dbReference type="InterPro" id="IPR058792">
    <property type="entry name" value="Beta-barrel_RND_2"/>
</dbReference>
<comment type="subcellular location">
    <subcellularLocation>
        <location evidence="1">Cell envelope</location>
    </subcellularLocation>
</comment>
<feature type="domain" description="CusB-like beta-barrel" evidence="4">
    <location>
        <begin position="243"/>
        <end position="324"/>
    </location>
</feature>
<dbReference type="PANTHER" id="PTHR32347">
    <property type="entry name" value="EFFLUX SYSTEM COMPONENT YKNX-RELATED"/>
    <property type="match status" value="1"/>
</dbReference>
<gene>
    <name evidence="5" type="ORF">DFR34_101310</name>
</gene>
<proteinExistence type="predicted"/>
<keyword evidence="6" id="KW-1185">Reference proteome</keyword>
<dbReference type="GO" id="GO:0030313">
    <property type="term" value="C:cell envelope"/>
    <property type="evidence" value="ECO:0007669"/>
    <property type="project" value="UniProtKB-SubCell"/>
</dbReference>
<name>A0A318L287_9NEIS</name>
<feature type="domain" description="Multidrug resistance protein MdtA-like barrel-sandwich hybrid" evidence="3">
    <location>
        <begin position="49"/>
        <end position="236"/>
    </location>
</feature>
<evidence type="ECO:0000256" key="1">
    <source>
        <dbReference type="ARBA" id="ARBA00004196"/>
    </source>
</evidence>
<dbReference type="EMBL" id="QJKI01000001">
    <property type="protein sequence ID" value="PXX82076.1"/>
    <property type="molecule type" value="Genomic_DNA"/>
</dbReference>
<dbReference type="Pfam" id="PF25954">
    <property type="entry name" value="Beta-barrel_RND_2"/>
    <property type="match status" value="1"/>
</dbReference>
<dbReference type="AlphaFoldDB" id="A0A318L287"/>
<dbReference type="InterPro" id="IPR058625">
    <property type="entry name" value="MdtA-like_BSH"/>
</dbReference>
<dbReference type="InterPro" id="IPR050465">
    <property type="entry name" value="UPF0194_transport"/>
</dbReference>
<protein>
    <submittedName>
        <fullName evidence="5">HlyD family secretion protein</fullName>
    </submittedName>
</protein>
<evidence type="ECO:0000313" key="6">
    <source>
        <dbReference type="Proteomes" id="UP000247555"/>
    </source>
</evidence>
<dbReference type="RefSeq" id="WP_110389368.1">
    <property type="nucleotide sequence ID" value="NZ_DALYFX010000002.1"/>
</dbReference>
<dbReference type="Pfam" id="PF25917">
    <property type="entry name" value="BSH_RND"/>
    <property type="match status" value="1"/>
</dbReference>
<dbReference type="Gene3D" id="2.40.50.100">
    <property type="match status" value="2"/>
</dbReference>
<dbReference type="PANTHER" id="PTHR32347:SF23">
    <property type="entry name" value="BLL5650 PROTEIN"/>
    <property type="match status" value="1"/>
</dbReference>
<evidence type="ECO:0000259" key="3">
    <source>
        <dbReference type="Pfam" id="PF25917"/>
    </source>
</evidence>
<sequence length="340" mass="36491">MARPSRPLLIALLLSLAMLAAAGLYWRAQRGKLPEGLVQANGRIEGDHVLVSGKFAGKLARVLVREGDSVSAGQVLAELDDSQIRAKVAQAEASVAALQAQLKVAEQQVPLAVASARAARERAAAASAQAARDAERFDALLERGSVDRRRSEQMRLAATAAATQLTQAEQQVREAELGPDRVAALRAQLGQAEAALAEARAVHNDLTLRAPSPGVVVSKLKQAGETVAAGAPVFDLVDLDRLYLKAYIPENLIGKVRLGQPARLYVDAFPDAAFAAQVATIASRAEFTPKEVQTADERVKLVYAVRLNLSDNRERKLSPGLPADAVIRWDSAVDWQKPRW</sequence>
<dbReference type="Gene3D" id="2.40.30.170">
    <property type="match status" value="1"/>
</dbReference>
<evidence type="ECO:0000259" key="4">
    <source>
        <dbReference type="Pfam" id="PF25954"/>
    </source>
</evidence>
<dbReference type="SUPFAM" id="SSF111369">
    <property type="entry name" value="HlyD-like secretion proteins"/>
    <property type="match status" value="1"/>
</dbReference>
<evidence type="ECO:0000313" key="5">
    <source>
        <dbReference type="EMBL" id="PXX82076.1"/>
    </source>
</evidence>
<dbReference type="Proteomes" id="UP000247555">
    <property type="component" value="Unassembled WGS sequence"/>
</dbReference>